<keyword evidence="2" id="KW-0175">Coiled coil</keyword>
<evidence type="ECO:0000259" key="4">
    <source>
        <dbReference type="Pfam" id="PF25989"/>
    </source>
</evidence>
<dbReference type="SUPFAM" id="SSF111369">
    <property type="entry name" value="HlyD-like secretion proteins"/>
    <property type="match status" value="1"/>
</dbReference>
<keyword evidence="6" id="KW-1185">Reference proteome</keyword>
<dbReference type="RefSeq" id="WP_379770681.1">
    <property type="nucleotide sequence ID" value="NZ_JBHSMZ010000006.1"/>
</dbReference>
<evidence type="ECO:0000313" key="5">
    <source>
        <dbReference type="EMBL" id="MFC5549113.1"/>
    </source>
</evidence>
<dbReference type="Pfam" id="PF25989">
    <property type="entry name" value="YknX_C"/>
    <property type="match status" value="1"/>
</dbReference>
<dbReference type="Gene3D" id="1.10.287.470">
    <property type="entry name" value="Helix hairpin bin"/>
    <property type="match status" value="1"/>
</dbReference>
<name>A0ABW0S0R3_9BURK</name>
<comment type="caution">
    <text evidence="5">The sequence shown here is derived from an EMBL/GenBank/DDBJ whole genome shotgun (WGS) entry which is preliminary data.</text>
</comment>
<dbReference type="PANTHER" id="PTHR30469:SF15">
    <property type="entry name" value="HLYD FAMILY OF SECRETION PROTEINS"/>
    <property type="match status" value="1"/>
</dbReference>
<dbReference type="NCBIfam" id="TIGR01730">
    <property type="entry name" value="RND_mfp"/>
    <property type="match status" value="1"/>
</dbReference>
<protein>
    <submittedName>
        <fullName evidence="5">Efflux RND transporter periplasmic adaptor subunit</fullName>
    </submittedName>
</protein>
<proteinExistence type="inferred from homology"/>
<feature type="domain" description="YknX-like C-terminal permuted SH3-like" evidence="4">
    <location>
        <begin position="290"/>
        <end position="355"/>
    </location>
</feature>
<organism evidence="5 6">
    <name type="scientific">Massilia aerilata</name>
    <dbReference type="NCBI Taxonomy" id="453817"/>
    <lineage>
        <taxon>Bacteria</taxon>
        <taxon>Pseudomonadati</taxon>
        <taxon>Pseudomonadota</taxon>
        <taxon>Betaproteobacteria</taxon>
        <taxon>Burkholderiales</taxon>
        <taxon>Oxalobacteraceae</taxon>
        <taxon>Telluria group</taxon>
        <taxon>Massilia</taxon>
    </lineage>
</organism>
<dbReference type="Gene3D" id="2.40.30.170">
    <property type="match status" value="1"/>
</dbReference>
<dbReference type="Proteomes" id="UP001596086">
    <property type="component" value="Unassembled WGS sequence"/>
</dbReference>
<evidence type="ECO:0000256" key="2">
    <source>
        <dbReference type="SAM" id="Coils"/>
    </source>
</evidence>
<dbReference type="PANTHER" id="PTHR30469">
    <property type="entry name" value="MULTIDRUG RESISTANCE PROTEIN MDTA"/>
    <property type="match status" value="1"/>
</dbReference>
<gene>
    <name evidence="5" type="ORF">ACFPO9_11375</name>
</gene>
<dbReference type="InterPro" id="IPR058647">
    <property type="entry name" value="BSH_CzcB-like"/>
</dbReference>
<evidence type="ECO:0000313" key="6">
    <source>
        <dbReference type="Proteomes" id="UP001596086"/>
    </source>
</evidence>
<dbReference type="EMBL" id="JBHSMZ010000006">
    <property type="protein sequence ID" value="MFC5549113.1"/>
    <property type="molecule type" value="Genomic_DNA"/>
</dbReference>
<feature type="domain" description="CzcB-like barrel-sandwich hybrid" evidence="3">
    <location>
        <begin position="81"/>
        <end position="201"/>
    </location>
</feature>
<evidence type="ECO:0000259" key="3">
    <source>
        <dbReference type="Pfam" id="PF25973"/>
    </source>
</evidence>
<dbReference type="InterPro" id="IPR058637">
    <property type="entry name" value="YknX-like_C"/>
</dbReference>
<sequence>MNTRHIGIGVALAAVIGAAAWWHFGPAGPAQQQDAAQQGKDDTSVLVQTASVTRSSLAQTVSVFGEVAAGKPESLSFAQAGQLLRVPLVAGQQVRRGELLATLGSDPTAQSNYEQASNAVGFAQRELKRNEELLGLQLATASQVDAARKQLRDAQASLEAQRRLGGGQGISRLEAPFDAVVTALPVAQGERVQAGAAVVQLGRTDRLRVLLSLEPAQSARLAPGMPVKITPQQDGAPPITAPITEIQHMVDPKNQMVTGIVDLPAGKTPQLLVGTRMQAAIEAGRHEAWVVPRQAVLNDDAGAFLYQVANGHARRVAVRTLTENDKQYGVEGQLAANLPVVVLRNYELKDGMAVRMGSR</sequence>
<accession>A0ABW0S0R3</accession>
<dbReference type="Gene3D" id="2.40.50.100">
    <property type="match status" value="1"/>
</dbReference>
<comment type="similarity">
    <text evidence="1">Belongs to the membrane fusion protein (MFP) (TC 8.A.1) family.</text>
</comment>
<evidence type="ECO:0000256" key="1">
    <source>
        <dbReference type="ARBA" id="ARBA00009477"/>
    </source>
</evidence>
<dbReference type="Pfam" id="PF25973">
    <property type="entry name" value="BSH_CzcB"/>
    <property type="match status" value="1"/>
</dbReference>
<feature type="coiled-coil region" evidence="2">
    <location>
        <begin position="113"/>
        <end position="164"/>
    </location>
</feature>
<dbReference type="Gene3D" id="2.40.420.20">
    <property type="match status" value="1"/>
</dbReference>
<dbReference type="InterPro" id="IPR006143">
    <property type="entry name" value="RND_pump_MFP"/>
</dbReference>
<reference evidence="6" key="1">
    <citation type="journal article" date="2019" name="Int. J. Syst. Evol. Microbiol.">
        <title>The Global Catalogue of Microorganisms (GCM) 10K type strain sequencing project: providing services to taxonomists for standard genome sequencing and annotation.</title>
        <authorList>
            <consortium name="The Broad Institute Genomics Platform"/>
            <consortium name="The Broad Institute Genome Sequencing Center for Infectious Disease"/>
            <person name="Wu L."/>
            <person name="Ma J."/>
        </authorList>
    </citation>
    <scope>NUCLEOTIDE SEQUENCE [LARGE SCALE GENOMIC DNA]</scope>
    <source>
        <strain evidence="6">CGMCC 4.5798</strain>
    </source>
</reference>